<dbReference type="InterPro" id="IPR043538">
    <property type="entry name" value="XYLT"/>
</dbReference>
<keyword evidence="14" id="KW-0333">Golgi apparatus</keyword>
<dbReference type="OrthoDB" id="2019572at2759"/>
<name>A0A1Y2BFP1_9FUNG</name>
<feature type="transmembrane region" description="Helical" evidence="20">
    <location>
        <begin position="21"/>
        <end position="43"/>
    </location>
</feature>
<reference evidence="21 22" key="1">
    <citation type="submission" date="2016-07" db="EMBL/GenBank/DDBJ databases">
        <title>Pervasive Adenine N6-methylation of Active Genes in Fungi.</title>
        <authorList>
            <consortium name="DOE Joint Genome Institute"/>
            <person name="Mondo S.J."/>
            <person name="Dannebaum R.O."/>
            <person name="Kuo R.C."/>
            <person name="Labutti K."/>
            <person name="Haridas S."/>
            <person name="Kuo A."/>
            <person name="Salamov A."/>
            <person name="Ahrendt S.R."/>
            <person name="Lipzen A."/>
            <person name="Sullivan W."/>
            <person name="Andreopoulos W.B."/>
            <person name="Clum A."/>
            <person name="Lindquist E."/>
            <person name="Daum C."/>
            <person name="Ramamoorthy G.K."/>
            <person name="Gryganskyi A."/>
            <person name="Culley D."/>
            <person name="Magnuson J.K."/>
            <person name="James T.Y."/>
            <person name="O'Malley M.A."/>
            <person name="Stajich J.E."/>
            <person name="Spatafora J.W."/>
            <person name="Visel A."/>
            <person name="Grigoriev I.V."/>
        </authorList>
    </citation>
    <scope>NUCLEOTIDE SEQUENCE [LARGE SCALE GENOMIC DNA]</scope>
    <source>
        <strain evidence="21 22">JEL800</strain>
    </source>
</reference>
<evidence type="ECO:0000256" key="7">
    <source>
        <dbReference type="ARBA" id="ARBA00022676"/>
    </source>
</evidence>
<gene>
    <name evidence="21" type="ORF">BCR33DRAFT_771183</name>
</gene>
<dbReference type="EC" id="2.4.2.26" evidence="6"/>
<dbReference type="Pfam" id="PF02485">
    <property type="entry name" value="Branch"/>
    <property type="match status" value="1"/>
</dbReference>
<evidence type="ECO:0000256" key="18">
    <source>
        <dbReference type="ARBA" id="ARBA00042865"/>
    </source>
</evidence>
<dbReference type="GO" id="GO:0005789">
    <property type="term" value="C:endoplasmic reticulum membrane"/>
    <property type="evidence" value="ECO:0007669"/>
    <property type="project" value="UniProtKB-SubCell"/>
</dbReference>
<accession>A0A1Y2BFP1</accession>
<comment type="similarity">
    <text evidence="5">Belongs to the glycosyltransferase 14 family. XylT subfamily.</text>
</comment>
<comment type="subcellular location">
    <subcellularLocation>
        <location evidence="2">Endoplasmic reticulum membrane</location>
        <topology evidence="2">Single-pass type II membrane protein</topology>
    </subcellularLocation>
    <subcellularLocation>
        <location evidence="1">Golgi apparatus membrane</location>
        <topology evidence="1">Single-pass type II membrane protein</topology>
    </subcellularLocation>
</comment>
<dbReference type="AlphaFoldDB" id="A0A1Y2BFP1"/>
<dbReference type="InterPro" id="IPR003406">
    <property type="entry name" value="Glyco_trans_14"/>
</dbReference>
<evidence type="ECO:0000256" key="19">
    <source>
        <dbReference type="ARBA" id="ARBA00047847"/>
    </source>
</evidence>
<keyword evidence="15 20" id="KW-0472">Membrane</keyword>
<organism evidence="21 22">
    <name type="scientific">Rhizoclosmatium globosum</name>
    <dbReference type="NCBI Taxonomy" id="329046"/>
    <lineage>
        <taxon>Eukaryota</taxon>
        <taxon>Fungi</taxon>
        <taxon>Fungi incertae sedis</taxon>
        <taxon>Chytridiomycota</taxon>
        <taxon>Chytridiomycota incertae sedis</taxon>
        <taxon>Chytridiomycetes</taxon>
        <taxon>Chytridiales</taxon>
        <taxon>Chytriomycetaceae</taxon>
        <taxon>Rhizoclosmatium</taxon>
    </lineage>
</organism>
<dbReference type="UniPathway" id="UPA00755"/>
<evidence type="ECO:0000256" key="2">
    <source>
        <dbReference type="ARBA" id="ARBA00004648"/>
    </source>
</evidence>
<dbReference type="GO" id="GO:0000139">
    <property type="term" value="C:Golgi membrane"/>
    <property type="evidence" value="ECO:0007669"/>
    <property type="project" value="UniProtKB-SubCell"/>
</dbReference>
<comment type="pathway">
    <text evidence="3">Glycan metabolism; chondroitin sulfate biosynthesis.</text>
</comment>
<evidence type="ECO:0000256" key="6">
    <source>
        <dbReference type="ARBA" id="ARBA00011972"/>
    </source>
</evidence>
<evidence type="ECO:0000256" key="20">
    <source>
        <dbReference type="SAM" id="Phobius"/>
    </source>
</evidence>
<sequence>MSNTSKVVHPSVKLVRVRRKASGFAIVGLLCICLCCAFASLLVDISATNAPTIESSLGKATHTPYFSANGFQYCSNLNNALFHRQTTLYNWPNVTSETTLAELNPSQTELASFLDQRARNINNDMHSVKPGLLDIEQTRRLACYLAADGTNHMANLSNTRFYYNLNRFSYFGELLPAIIPNPLSPDRKYKVAFFVMIHGPLSVLQNIHHLISTLNDGSAIILIHVDKRPESDDLRMALAATISSLEHVHLAKTSYKISWGHSSILHAQLNGFFELLDLAEWDHVINLSAYDIPLRPSKEIARILSQQKYAGHNFIDAWDMETTGYKRLLPHVLLKTPRSREITSIHLKELGTVASPVPRWKVMKHHQWGIFTREFIEYLRTAEEVYNALAWFEHTLIPDESFLGTVLYNTPRFRNQMSPSKRYSKWRRFAAHPEMLARDMIIAGVGVDVDGEEPKFLFVRKVDIATDEGVEVTEWIRKEHLQKTLNMP</sequence>
<evidence type="ECO:0000256" key="4">
    <source>
        <dbReference type="ARBA" id="ARBA00005093"/>
    </source>
</evidence>
<evidence type="ECO:0000256" key="14">
    <source>
        <dbReference type="ARBA" id="ARBA00023034"/>
    </source>
</evidence>
<keyword evidence="7" id="KW-0328">Glycosyltransferase</keyword>
<keyword evidence="10" id="KW-0479">Metal-binding</keyword>
<comment type="pathway">
    <text evidence="4">Glycan metabolism; heparan sulfate biosynthesis.</text>
</comment>
<keyword evidence="11" id="KW-0256">Endoplasmic reticulum</keyword>
<dbReference type="PANTHER" id="PTHR46025:SF3">
    <property type="entry name" value="XYLOSYLTRANSFERASE OXT"/>
    <property type="match status" value="1"/>
</dbReference>
<evidence type="ECO:0000256" key="9">
    <source>
        <dbReference type="ARBA" id="ARBA00022692"/>
    </source>
</evidence>
<dbReference type="STRING" id="329046.A0A1Y2BFP1"/>
<evidence type="ECO:0000256" key="10">
    <source>
        <dbReference type="ARBA" id="ARBA00022723"/>
    </source>
</evidence>
<keyword evidence="8" id="KW-0808">Transferase</keyword>
<evidence type="ECO:0000256" key="8">
    <source>
        <dbReference type="ARBA" id="ARBA00022679"/>
    </source>
</evidence>
<evidence type="ECO:0000256" key="3">
    <source>
        <dbReference type="ARBA" id="ARBA00004840"/>
    </source>
</evidence>
<proteinExistence type="inferred from homology"/>
<dbReference type="GO" id="GO:0015012">
    <property type="term" value="P:heparan sulfate proteoglycan biosynthetic process"/>
    <property type="evidence" value="ECO:0007669"/>
    <property type="project" value="UniProtKB-UniPathway"/>
</dbReference>
<dbReference type="PANTHER" id="PTHR46025">
    <property type="entry name" value="XYLOSYLTRANSFERASE OXT"/>
    <property type="match status" value="1"/>
</dbReference>
<dbReference type="GO" id="GO:0046872">
    <property type="term" value="F:metal ion binding"/>
    <property type="evidence" value="ECO:0007669"/>
    <property type="project" value="UniProtKB-KW"/>
</dbReference>
<evidence type="ECO:0000256" key="5">
    <source>
        <dbReference type="ARBA" id="ARBA00010195"/>
    </source>
</evidence>
<dbReference type="EMBL" id="MCGO01000067">
    <property type="protein sequence ID" value="ORY33622.1"/>
    <property type="molecule type" value="Genomic_DNA"/>
</dbReference>
<evidence type="ECO:0000256" key="16">
    <source>
        <dbReference type="ARBA" id="ARBA00023157"/>
    </source>
</evidence>
<dbReference type="GO" id="GO:0030158">
    <property type="term" value="F:protein xylosyltransferase activity"/>
    <property type="evidence" value="ECO:0007669"/>
    <property type="project" value="UniProtKB-EC"/>
</dbReference>
<keyword evidence="17" id="KW-0325">Glycoprotein</keyword>
<comment type="caution">
    <text evidence="21">The sequence shown here is derived from an EMBL/GenBank/DDBJ whole genome shotgun (WGS) entry which is preliminary data.</text>
</comment>
<evidence type="ECO:0000313" key="22">
    <source>
        <dbReference type="Proteomes" id="UP000193642"/>
    </source>
</evidence>
<dbReference type="UniPathway" id="UPA00756"/>
<keyword evidence="22" id="KW-1185">Reference proteome</keyword>
<comment type="catalytic activity">
    <reaction evidence="19">
        <text>UDP-alpha-D-xylose + L-seryl-[protein] = 3-O-(beta-D-xylosyl)-L-seryl-[protein] + UDP + H(+)</text>
        <dbReference type="Rhea" id="RHEA:50192"/>
        <dbReference type="Rhea" id="RHEA-COMP:9863"/>
        <dbReference type="Rhea" id="RHEA-COMP:12567"/>
        <dbReference type="ChEBI" id="CHEBI:15378"/>
        <dbReference type="ChEBI" id="CHEBI:29999"/>
        <dbReference type="ChEBI" id="CHEBI:57632"/>
        <dbReference type="ChEBI" id="CHEBI:58223"/>
        <dbReference type="ChEBI" id="CHEBI:132085"/>
        <dbReference type="EC" id="2.4.2.26"/>
    </reaction>
</comment>
<keyword evidence="13 20" id="KW-1133">Transmembrane helix</keyword>
<evidence type="ECO:0000256" key="1">
    <source>
        <dbReference type="ARBA" id="ARBA00004323"/>
    </source>
</evidence>
<dbReference type="GO" id="GO:0050650">
    <property type="term" value="P:chondroitin sulfate proteoglycan biosynthetic process"/>
    <property type="evidence" value="ECO:0007669"/>
    <property type="project" value="TreeGrafter"/>
</dbReference>
<evidence type="ECO:0000256" key="17">
    <source>
        <dbReference type="ARBA" id="ARBA00023180"/>
    </source>
</evidence>
<evidence type="ECO:0000256" key="15">
    <source>
        <dbReference type="ARBA" id="ARBA00023136"/>
    </source>
</evidence>
<protein>
    <recommendedName>
        <fullName evidence="6">protein xylosyltransferase</fullName>
        <ecNumber evidence="6">2.4.2.26</ecNumber>
    </recommendedName>
    <alternativeName>
        <fullName evidence="18">Peptide O-xylosyltransferase</fullName>
    </alternativeName>
</protein>
<keyword evidence="12" id="KW-0735">Signal-anchor</keyword>
<evidence type="ECO:0000256" key="13">
    <source>
        <dbReference type="ARBA" id="ARBA00022989"/>
    </source>
</evidence>
<keyword evidence="16" id="KW-1015">Disulfide bond</keyword>
<evidence type="ECO:0000256" key="12">
    <source>
        <dbReference type="ARBA" id="ARBA00022968"/>
    </source>
</evidence>
<evidence type="ECO:0000256" key="11">
    <source>
        <dbReference type="ARBA" id="ARBA00022824"/>
    </source>
</evidence>
<dbReference type="Proteomes" id="UP000193642">
    <property type="component" value="Unassembled WGS sequence"/>
</dbReference>
<keyword evidence="9 20" id="KW-0812">Transmembrane</keyword>
<evidence type="ECO:0000313" key="21">
    <source>
        <dbReference type="EMBL" id="ORY33622.1"/>
    </source>
</evidence>